<dbReference type="EMBL" id="CAJPDR010000883">
    <property type="protein sequence ID" value="CAF9943085.1"/>
    <property type="molecule type" value="Genomic_DNA"/>
</dbReference>
<protein>
    <submittedName>
        <fullName evidence="2">Uncharacterized protein</fullName>
    </submittedName>
</protein>
<sequence>MANPSSQYVQAEAKGRVLFQRLEERLNDPNAHDRVQANVEINYELESWEGIADLGSAALEHASFNENIDIEGWTFVNVKSNGYQDPAYSNFLSAPQGSILCTNNDKLRDYIAPGSRLEWSDIIFQVYQMEAVKKYQALRGLRTIWRYHIINPDTRRILGEARTHGSPEDQGLPFIEYRPGRTTNDSGFFALLGCPNGSGIVRMLTDHCSALGNRTVESVRVLNSSAITSPPTMYFVLADVATTTLAKSSKRSAAGQRRHAKRQTKSDPGGSKRSRLLGSA</sequence>
<comment type="caution">
    <text evidence="2">The sequence shown here is derived from an EMBL/GenBank/DDBJ whole genome shotgun (WGS) entry which is preliminary data.</text>
</comment>
<feature type="region of interest" description="Disordered" evidence="1">
    <location>
        <begin position="247"/>
        <end position="280"/>
    </location>
</feature>
<dbReference type="AlphaFoldDB" id="A0A8H3PKW5"/>
<gene>
    <name evidence="2" type="ORF">ALECFALPRED_010556</name>
</gene>
<proteinExistence type="predicted"/>
<accession>A0A8H3PKW5</accession>
<keyword evidence="3" id="KW-1185">Reference proteome</keyword>
<evidence type="ECO:0000313" key="2">
    <source>
        <dbReference type="EMBL" id="CAF9943085.1"/>
    </source>
</evidence>
<evidence type="ECO:0000256" key="1">
    <source>
        <dbReference type="SAM" id="MobiDB-lite"/>
    </source>
</evidence>
<name>A0A8H3PKW5_9LECA</name>
<organism evidence="2 3">
    <name type="scientific">Alectoria fallacina</name>
    <dbReference type="NCBI Taxonomy" id="1903189"/>
    <lineage>
        <taxon>Eukaryota</taxon>
        <taxon>Fungi</taxon>
        <taxon>Dikarya</taxon>
        <taxon>Ascomycota</taxon>
        <taxon>Pezizomycotina</taxon>
        <taxon>Lecanoromycetes</taxon>
        <taxon>OSLEUM clade</taxon>
        <taxon>Lecanoromycetidae</taxon>
        <taxon>Lecanorales</taxon>
        <taxon>Lecanorineae</taxon>
        <taxon>Parmeliaceae</taxon>
        <taxon>Alectoria</taxon>
    </lineage>
</organism>
<reference evidence="2" key="1">
    <citation type="submission" date="2021-03" db="EMBL/GenBank/DDBJ databases">
        <authorList>
            <person name="Tagirdzhanova G."/>
        </authorList>
    </citation>
    <scope>NUCLEOTIDE SEQUENCE</scope>
</reference>
<dbReference type="OrthoDB" id="5337308at2759"/>
<dbReference type="Proteomes" id="UP000664203">
    <property type="component" value="Unassembled WGS sequence"/>
</dbReference>
<evidence type="ECO:0000313" key="3">
    <source>
        <dbReference type="Proteomes" id="UP000664203"/>
    </source>
</evidence>